<dbReference type="InterPro" id="IPR015421">
    <property type="entry name" value="PyrdxlP-dep_Trfase_major"/>
</dbReference>
<accession>A0ABT5Q595</accession>
<dbReference type="PANTHER" id="PTHR46383">
    <property type="entry name" value="ASPARTATE AMINOTRANSFERASE"/>
    <property type="match status" value="1"/>
</dbReference>
<evidence type="ECO:0000256" key="5">
    <source>
        <dbReference type="ARBA" id="ARBA00022898"/>
    </source>
</evidence>
<evidence type="ECO:0000256" key="1">
    <source>
        <dbReference type="ARBA" id="ARBA00001933"/>
    </source>
</evidence>
<comment type="similarity">
    <text evidence="2 6">Belongs to the class-I pyridoxal-phosphate-dependent aminotransferase family.</text>
</comment>
<evidence type="ECO:0000256" key="6">
    <source>
        <dbReference type="RuleBase" id="RU000481"/>
    </source>
</evidence>
<keyword evidence="4 6" id="KW-0808">Transferase</keyword>
<dbReference type="InterPro" id="IPR015422">
    <property type="entry name" value="PyrdxlP-dep_Trfase_small"/>
</dbReference>
<evidence type="ECO:0000256" key="2">
    <source>
        <dbReference type="ARBA" id="ARBA00007441"/>
    </source>
</evidence>
<dbReference type="SUPFAM" id="SSF53383">
    <property type="entry name" value="PLP-dependent transferases"/>
    <property type="match status" value="1"/>
</dbReference>
<evidence type="ECO:0000313" key="8">
    <source>
        <dbReference type="EMBL" id="MDD1149184.1"/>
    </source>
</evidence>
<reference evidence="8 9" key="1">
    <citation type="submission" date="2022-05" db="EMBL/GenBank/DDBJ databases">
        <title>Novel Pseudomonas spp. Isolated from a Rainbow Trout Aquaculture Facility.</title>
        <authorList>
            <person name="Testerman T."/>
            <person name="Graf J."/>
        </authorList>
    </citation>
    <scope>NUCLEOTIDE SEQUENCE [LARGE SCALE GENOMIC DNA]</scope>
    <source>
        <strain evidence="8 9">ID357</strain>
    </source>
</reference>
<keyword evidence="5" id="KW-0663">Pyridoxal phosphate</keyword>
<dbReference type="CDD" id="cd00609">
    <property type="entry name" value="AAT_like"/>
    <property type="match status" value="1"/>
</dbReference>
<evidence type="ECO:0000256" key="4">
    <source>
        <dbReference type="ARBA" id="ARBA00022679"/>
    </source>
</evidence>
<dbReference type="PANTHER" id="PTHR46383:SF1">
    <property type="entry name" value="ASPARTATE AMINOTRANSFERASE"/>
    <property type="match status" value="1"/>
</dbReference>
<comment type="caution">
    <text evidence="8">The sequence shown here is derived from an EMBL/GenBank/DDBJ whole genome shotgun (WGS) entry which is preliminary data.</text>
</comment>
<feature type="domain" description="Aminotransferase class I/classII large" evidence="7">
    <location>
        <begin position="34"/>
        <end position="386"/>
    </location>
</feature>
<dbReference type="InterPro" id="IPR004839">
    <property type="entry name" value="Aminotransferase_I/II_large"/>
</dbReference>
<gene>
    <name evidence="8" type="ORF">M5G25_12855</name>
</gene>
<dbReference type="EC" id="2.6.1.-" evidence="6"/>
<dbReference type="EMBL" id="JAMDGR010000006">
    <property type="protein sequence ID" value="MDD1149184.1"/>
    <property type="molecule type" value="Genomic_DNA"/>
</dbReference>
<dbReference type="PROSITE" id="PS00105">
    <property type="entry name" value="AA_TRANSFER_CLASS_1"/>
    <property type="match status" value="1"/>
</dbReference>
<dbReference type="Gene3D" id="3.40.640.10">
    <property type="entry name" value="Type I PLP-dependent aspartate aminotransferase-like (Major domain)"/>
    <property type="match status" value="1"/>
</dbReference>
<dbReference type="Gene3D" id="3.90.1150.10">
    <property type="entry name" value="Aspartate Aminotransferase, domain 1"/>
    <property type="match status" value="1"/>
</dbReference>
<evidence type="ECO:0000256" key="3">
    <source>
        <dbReference type="ARBA" id="ARBA00022576"/>
    </source>
</evidence>
<organism evidence="8 9">
    <name type="scientific">Pseudomonas idahonensis</name>
    <dbReference type="NCBI Taxonomy" id="2942628"/>
    <lineage>
        <taxon>Bacteria</taxon>
        <taxon>Pseudomonadati</taxon>
        <taxon>Pseudomonadota</taxon>
        <taxon>Gammaproteobacteria</taxon>
        <taxon>Pseudomonadales</taxon>
        <taxon>Pseudomonadaceae</taxon>
        <taxon>Pseudomonas</taxon>
    </lineage>
</organism>
<evidence type="ECO:0000259" key="7">
    <source>
        <dbReference type="Pfam" id="PF00155"/>
    </source>
</evidence>
<proteinExistence type="inferred from homology"/>
<dbReference type="InterPro" id="IPR004838">
    <property type="entry name" value="NHTrfase_class1_PyrdxlP-BS"/>
</dbReference>
<protein>
    <recommendedName>
        <fullName evidence="6">Aminotransferase</fullName>
        <ecNumber evidence="6">2.6.1.-</ecNumber>
    </recommendedName>
</protein>
<dbReference type="Proteomes" id="UP001217610">
    <property type="component" value="Unassembled WGS sequence"/>
</dbReference>
<keyword evidence="9" id="KW-1185">Reference proteome</keyword>
<dbReference type="InterPro" id="IPR050596">
    <property type="entry name" value="AspAT/PAT-like"/>
</dbReference>
<dbReference type="InterPro" id="IPR015424">
    <property type="entry name" value="PyrdxlP-dep_Trfase"/>
</dbReference>
<evidence type="ECO:0000313" key="9">
    <source>
        <dbReference type="Proteomes" id="UP001217610"/>
    </source>
</evidence>
<dbReference type="Pfam" id="PF00155">
    <property type="entry name" value="Aminotran_1_2"/>
    <property type="match status" value="1"/>
</dbReference>
<name>A0ABT5Q595_9PSED</name>
<keyword evidence="3 6" id="KW-0032">Aminotransferase</keyword>
<dbReference type="PRINTS" id="PR00753">
    <property type="entry name" value="ACCSYNTHASE"/>
</dbReference>
<sequence length="391" mass="42523">MRLHAFSKRVENLELSETYAILDMVRSLREQGEDIVDLGGGEPDFRTPNHVVDAAVEALSDGDTHYTPSRGTKALLDAVAHKYKTEHGFDLAADKNIIVTPSAKHALFITLMTLLDQGDEIIIPTPSWVSYKAMAAMAGATVKAVPLDGKNGFMLEADALEQAITPRTKAILINNPNNPTGRVLTREEVTGVVQVALKHGLYIISDEIYEKVIYGQARHISIASIEGAQDITVTISGFSKAYAMTGWRLGYVVSCERISNELLKVHQHTVGCAGSFIQRGGVAALKGCQHRIADMVTSYQKRRDRLIEGLQSIAGIRCVAPEGALYLFASIADLGFENSLAFTRWLLSTAKVAVTPGTAFGEGGEGYIRLSFAGSDEAIDEAIRRFHQAFK</sequence>
<comment type="cofactor">
    <cofactor evidence="1 6">
        <name>pyridoxal 5'-phosphate</name>
        <dbReference type="ChEBI" id="CHEBI:597326"/>
    </cofactor>
</comment>
<dbReference type="GO" id="GO:0008483">
    <property type="term" value="F:transaminase activity"/>
    <property type="evidence" value="ECO:0007669"/>
    <property type="project" value="UniProtKB-KW"/>
</dbReference>